<dbReference type="Gene3D" id="3.40.50.740">
    <property type="match status" value="1"/>
</dbReference>
<dbReference type="SUPFAM" id="SSF53706">
    <property type="entry name" value="Formate dehydrogenase/DMSO reductase, domains 1-3"/>
    <property type="match status" value="1"/>
</dbReference>
<dbReference type="InterPro" id="IPR006963">
    <property type="entry name" value="Mopterin_OxRdtase_4Fe-4S_dom"/>
</dbReference>
<gene>
    <name evidence="7" type="primary">nasC</name>
    <name evidence="7" type="ordered locus">Deide_18150</name>
</gene>
<reference evidence="7 8" key="1">
    <citation type="journal article" date="2009" name="PLoS Genet.">
        <title>Alliance of proteomics and genomics to unravel the specificities of Sahara bacterium Deinococcus deserti.</title>
        <authorList>
            <person name="de Groot A."/>
            <person name="Dulermo R."/>
            <person name="Ortet P."/>
            <person name="Blanchard L."/>
            <person name="Guerin P."/>
            <person name="Fernandez B."/>
            <person name="Vacherie B."/>
            <person name="Dossat C."/>
            <person name="Jolivet E."/>
            <person name="Siguier P."/>
            <person name="Chandler M."/>
            <person name="Barakat M."/>
            <person name="Dedieu A."/>
            <person name="Barbe V."/>
            <person name="Heulin T."/>
            <person name="Sommer S."/>
            <person name="Achouak W."/>
            <person name="Armengaud J."/>
        </authorList>
    </citation>
    <scope>NUCLEOTIDE SEQUENCE [LARGE SCALE GENOMIC DNA]</scope>
    <source>
        <strain evidence="8">DSM 17065 / CIP 109153 / LMG 22923 / VCD115</strain>
    </source>
</reference>
<keyword evidence="8" id="KW-1185">Reference proteome</keyword>
<dbReference type="GO" id="GO:0022904">
    <property type="term" value="P:respiratory electron transport chain"/>
    <property type="evidence" value="ECO:0007669"/>
    <property type="project" value="TreeGrafter"/>
</dbReference>
<dbReference type="CDD" id="cd00508">
    <property type="entry name" value="MopB_CT_Fdh-Nap-like"/>
    <property type="match status" value="1"/>
</dbReference>
<dbReference type="Pfam" id="PF01568">
    <property type="entry name" value="Molydop_binding"/>
    <property type="match status" value="1"/>
</dbReference>
<dbReference type="PaxDb" id="546414-Deide_18150"/>
<evidence type="ECO:0000256" key="5">
    <source>
        <dbReference type="SAM" id="MobiDB-lite"/>
    </source>
</evidence>
<feature type="domain" description="4Fe-4S Mo/W bis-MGD-type" evidence="6">
    <location>
        <begin position="32"/>
        <end position="88"/>
    </location>
</feature>
<dbReference type="GO" id="GO:0003954">
    <property type="term" value="F:NADH dehydrogenase activity"/>
    <property type="evidence" value="ECO:0007669"/>
    <property type="project" value="TreeGrafter"/>
</dbReference>
<evidence type="ECO:0000256" key="3">
    <source>
        <dbReference type="ARBA" id="ARBA00023004"/>
    </source>
</evidence>
<dbReference type="SUPFAM" id="SSF50692">
    <property type="entry name" value="ADC-like"/>
    <property type="match status" value="1"/>
</dbReference>
<evidence type="ECO:0000259" key="6">
    <source>
        <dbReference type="PROSITE" id="PS51669"/>
    </source>
</evidence>
<feature type="region of interest" description="Disordered" evidence="5">
    <location>
        <begin position="355"/>
        <end position="375"/>
    </location>
</feature>
<dbReference type="PANTHER" id="PTHR43105:SF10">
    <property type="entry name" value="NADH-QUINONE OXIDOREDUCTASE SUBUNIT G"/>
    <property type="match status" value="1"/>
</dbReference>
<evidence type="ECO:0000256" key="1">
    <source>
        <dbReference type="ARBA" id="ARBA00022485"/>
    </source>
</evidence>
<name>C1CX85_DEIDV</name>
<protein>
    <submittedName>
        <fullName evidence="7">Putative nitrate reductase (Respiratory nitrate reductase)</fullName>
    </submittedName>
</protein>
<dbReference type="eggNOG" id="COG0243">
    <property type="taxonomic scope" value="Bacteria"/>
</dbReference>
<accession>C1CX85</accession>
<evidence type="ECO:0000256" key="4">
    <source>
        <dbReference type="ARBA" id="ARBA00023014"/>
    </source>
</evidence>
<sequence length="736" mass="78929">MLDRFAPESDFGLDTFHPNLHLGGMVATSPYLPTVRTTCPYCAVQCNFDLHLEDNLPVRITPTRECPVAHGTVCKKGLAALHDVRHPDRLTQPLLRKGGELVAVSWTEALAYAREALAPAVQSCPDATGVFGSGSLTNEKTYLLGKFARLALRTANIDYNGRYCMASASTALNRTVGYDRGLGFPLEDIGTSDLILLVGANIAETLPPIMQYLKAARDRGALIYAIDPRATTTAKVAGQHLAIRPGSDAALALGVLHLMKIWGRIRPTAPAHGMAEVLWQAEAYRPARVARECGVSEAEIMTLAQRYAAAQRPLILTGRGAEQHAHGTDTVQALINLAFLTGHFGKPGAGYGTLTGQGNGQGGREHGQKTDQLPGARSLRNPEHRAEMAQVWGCLPGDLPQPGLSAQELLNACGQPGGIETLIVLGANPVVSAAGARQVTERLKALKHLIVIDFLPSETAQLATLVLPGSMWCEEEGTTTNLEGRVQRRRKAITAPGGAREDWRILCDLAQAAGRPEGFTYSTFRELQDEFFRATRGGQADYSGLSAERLDRASVQWPVPHPDSPGTPYAYAPTYPTPDRLATLHVPQLPPPAAPRLTLTLTTGRLGNQYQSGSQTRRNPALRADAAVQMHPDTAREHGLRAGEPVTLRTAHGETTLPVLLAPGIRPDTVFVPFHWPGTANLLTSPESLDPLSRMPAFKATAVTLHPAVVGAREPAPIRDTPGEIATPHPGVVMGM</sequence>
<dbReference type="GO" id="GO:0051539">
    <property type="term" value="F:4 iron, 4 sulfur cluster binding"/>
    <property type="evidence" value="ECO:0007669"/>
    <property type="project" value="UniProtKB-KW"/>
</dbReference>
<dbReference type="PROSITE" id="PS51669">
    <property type="entry name" value="4FE4S_MOW_BIS_MGD"/>
    <property type="match status" value="1"/>
</dbReference>
<organism evidence="7 8">
    <name type="scientific">Deinococcus deserti (strain DSM 17065 / CIP 109153 / LMG 22923 / VCD115)</name>
    <dbReference type="NCBI Taxonomy" id="546414"/>
    <lineage>
        <taxon>Bacteria</taxon>
        <taxon>Thermotogati</taxon>
        <taxon>Deinococcota</taxon>
        <taxon>Deinococci</taxon>
        <taxon>Deinococcales</taxon>
        <taxon>Deinococcaceae</taxon>
        <taxon>Deinococcus</taxon>
    </lineage>
</organism>
<dbReference type="InterPro" id="IPR006657">
    <property type="entry name" value="MoPterin_dinucl-bd_dom"/>
</dbReference>
<dbReference type="Pfam" id="PF00384">
    <property type="entry name" value="Molybdopterin"/>
    <property type="match status" value="1"/>
</dbReference>
<keyword evidence="4" id="KW-0411">Iron-sulfur</keyword>
<dbReference type="HOGENOM" id="CLU_000422_13_4_0"/>
<dbReference type="SMART" id="SM00926">
    <property type="entry name" value="Molybdop_Fe4S4"/>
    <property type="match status" value="1"/>
</dbReference>
<dbReference type="GO" id="GO:0046872">
    <property type="term" value="F:metal ion binding"/>
    <property type="evidence" value="ECO:0007669"/>
    <property type="project" value="UniProtKB-KW"/>
</dbReference>
<dbReference type="PANTHER" id="PTHR43105">
    <property type="entry name" value="RESPIRATORY NITRATE REDUCTASE"/>
    <property type="match status" value="1"/>
</dbReference>
<dbReference type="GO" id="GO:0043546">
    <property type="term" value="F:molybdopterin cofactor binding"/>
    <property type="evidence" value="ECO:0007669"/>
    <property type="project" value="InterPro"/>
</dbReference>
<evidence type="ECO:0000313" key="7">
    <source>
        <dbReference type="EMBL" id="ACO46802.1"/>
    </source>
</evidence>
<keyword evidence="3" id="KW-0408">Iron</keyword>
<dbReference type="InterPro" id="IPR050123">
    <property type="entry name" value="Prok_molybdopt-oxidoreductase"/>
</dbReference>
<dbReference type="AlphaFoldDB" id="C1CX85"/>
<dbReference type="Proteomes" id="UP000002208">
    <property type="component" value="Chromosome"/>
</dbReference>
<feature type="region of interest" description="Disordered" evidence="5">
    <location>
        <begin position="714"/>
        <end position="736"/>
    </location>
</feature>
<keyword evidence="2" id="KW-0479">Metal-binding</keyword>
<dbReference type="Gene3D" id="2.20.25.90">
    <property type="entry name" value="ADC-like domains"/>
    <property type="match status" value="1"/>
</dbReference>
<dbReference type="InterPro" id="IPR006656">
    <property type="entry name" value="Mopterin_OxRdtase"/>
</dbReference>
<dbReference type="Pfam" id="PF04879">
    <property type="entry name" value="Molybdop_Fe4S4"/>
    <property type="match status" value="1"/>
</dbReference>
<dbReference type="EMBL" id="CP001114">
    <property type="protein sequence ID" value="ACO46802.1"/>
    <property type="molecule type" value="Genomic_DNA"/>
</dbReference>
<dbReference type="InterPro" id="IPR009010">
    <property type="entry name" value="Asp_de-COase-like_dom_sf"/>
</dbReference>
<proteinExistence type="predicted"/>
<evidence type="ECO:0000313" key="8">
    <source>
        <dbReference type="Proteomes" id="UP000002208"/>
    </source>
</evidence>
<dbReference type="Gene3D" id="2.40.40.20">
    <property type="match status" value="1"/>
</dbReference>
<evidence type="ECO:0000256" key="2">
    <source>
        <dbReference type="ARBA" id="ARBA00022723"/>
    </source>
</evidence>
<keyword evidence="1" id="KW-0004">4Fe-4S</keyword>
<dbReference type="GO" id="GO:0016020">
    <property type="term" value="C:membrane"/>
    <property type="evidence" value="ECO:0007669"/>
    <property type="project" value="TreeGrafter"/>
</dbReference>
<dbReference type="KEGG" id="ddr:Deide_18150"/>
<dbReference type="Gene3D" id="3.40.228.10">
    <property type="entry name" value="Dimethylsulfoxide Reductase, domain 2"/>
    <property type="match status" value="1"/>
</dbReference>
<dbReference type="OrthoDB" id="9805142at2"/>
<dbReference type="STRING" id="546414.Deide_18150"/>